<dbReference type="EMBL" id="QOUW02000002">
    <property type="protein sequence ID" value="RIW19529.1"/>
    <property type="molecule type" value="Genomic_DNA"/>
</dbReference>
<evidence type="ECO:0000313" key="2">
    <source>
        <dbReference type="EMBL" id="RIW19529.1"/>
    </source>
</evidence>
<evidence type="ECO:0000313" key="3">
    <source>
        <dbReference type="Proteomes" id="UP000253437"/>
    </source>
</evidence>
<comment type="caution">
    <text evidence="2">The sequence shown here is derived from an EMBL/GenBank/DDBJ whole genome shotgun (WGS) entry which is preliminary data.</text>
</comment>
<sequence>MKNSILLLLSIMGFTIVHAQPTSPSLLATYANYLANASEENISETYWQYFSKEALTDIEVSFPTTKEQLLFKHLMRSTSSVYEVHFNDYGCLSVNGKNSNDEPITFNIEYEIENSRALISHIDVQQHNSEKEFPTKATCPRDYMVF</sequence>
<dbReference type="Proteomes" id="UP000253437">
    <property type="component" value="Unassembled WGS sequence"/>
</dbReference>
<protein>
    <submittedName>
        <fullName evidence="2">Uncharacterized protein</fullName>
    </submittedName>
</protein>
<evidence type="ECO:0000256" key="1">
    <source>
        <dbReference type="SAM" id="SignalP"/>
    </source>
</evidence>
<organism evidence="2 3">
    <name type="scientific">Vibrio harveyi</name>
    <name type="common">Beneckea harveyi</name>
    <dbReference type="NCBI Taxonomy" id="669"/>
    <lineage>
        <taxon>Bacteria</taxon>
        <taxon>Pseudomonadati</taxon>
        <taxon>Pseudomonadota</taxon>
        <taxon>Gammaproteobacteria</taxon>
        <taxon>Vibrionales</taxon>
        <taxon>Vibrionaceae</taxon>
        <taxon>Vibrio</taxon>
    </lineage>
</organism>
<accession>A0A8B3DVC6</accession>
<feature type="chain" id="PRO_5033001106" evidence="1">
    <location>
        <begin position="20"/>
        <end position="146"/>
    </location>
</feature>
<dbReference type="RefSeq" id="WP_114091768.1">
    <property type="nucleotide sequence ID" value="NZ_QOUW02000002.1"/>
</dbReference>
<gene>
    <name evidence="2" type="ORF">DS957_001120</name>
</gene>
<proteinExistence type="predicted"/>
<keyword evidence="1" id="KW-0732">Signal</keyword>
<feature type="signal peptide" evidence="1">
    <location>
        <begin position="1"/>
        <end position="19"/>
    </location>
</feature>
<reference evidence="2 3" key="1">
    <citation type="submission" date="2018-08" db="EMBL/GenBank/DDBJ databases">
        <title>Vibrio harveyi strains pathogenic to white snook Centropomus viridis Lockington (1877) and potential probiotic bacteria.</title>
        <authorList>
            <person name="Soto-Rodriguez S."/>
            <person name="Gomez-Gil B."/>
            <person name="Lozano-Olvera R."/>
        </authorList>
    </citation>
    <scope>NUCLEOTIDE SEQUENCE [LARGE SCALE GENOMIC DNA]</scope>
    <source>
        <strain evidence="2 3">CAIM 1508</strain>
    </source>
</reference>
<name>A0A8B3DVC6_VIBHA</name>
<dbReference type="AlphaFoldDB" id="A0A8B3DVC6"/>